<reference evidence="7 8" key="1">
    <citation type="journal article" date="2016" name="Front. Microbiol.">
        <title>Genome and transcriptome sequences reveal the specific parasitism of the nematophagous Purpureocillium lilacinum 36-1.</title>
        <authorList>
            <person name="Xie J."/>
            <person name="Li S."/>
            <person name="Mo C."/>
            <person name="Xiao X."/>
            <person name="Peng D."/>
            <person name="Wang G."/>
            <person name="Xiao Y."/>
        </authorList>
    </citation>
    <scope>NUCLEOTIDE SEQUENCE [LARGE SCALE GENOMIC DNA]</scope>
    <source>
        <strain evidence="7 8">36-1</strain>
    </source>
</reference>
<evidence type="ECO:0000256" key="6">
    <source>
        <dbReference type="SAM" id="MobiDB-lite"/>
    </source>
</evidence>
<dbReference type="Proteomes" id="UP000245956">
    <property type="component" value="Unassembled WGS sequence"/>
</dbReference>
<dbReference type="SUPFAM" id="SSF53098">
    <property type="entry name" value="Ribonuclease H-like"/>
    <property type="match status" value="1"/>
</dbReference>
<organism evidence="7 8">
    <name type="scientific">Purpureocillium lilacinum</name>
    <name type="common">Paecilomyces lilacinus</name>
    <dbReference type="NCBI Taxonomy" id="33203"/>
    <lineage>
        <taxon>Eukaryota</taxon>
        <taxon>Fungi</taxon>
        <taxon>Dikarya</taxon>
        <taxon>Ascomycota</taxon>
        <taxon>Pezizomycotina</taxon>
        <taxon>Sordariomycetes</taxon>
        <taxon>Hypocreomycetidae</taxon>
        <taxon>Hypocreales</taxon>
        <taxon>Ophiocordycipitaceae</taxon>
        <taxon>Purpureocillium</taxon>
    </lineage>
</organism>
<evidence type="ECO:0000256" key="2">
    <source>
        <dbReference type="ARBA" id="ARBA00022723"/>
    </source>
</evidence>
<dbReference type="AlphaFoldDB" id="A0A2U3DQK2"/>
<evidence type="ECO:0000256" key="1">
    <source>
        <dbReference type="ARBA" id="ARBA00004123"/>
    </source>
</evidence>
<dbReference type="PANTHER" id="PTHR46481">
    <property type="entry name" value="ZINC FINGER BED DOMAIN-CONTAINING PROTEIN 4"/>
    <property type="match status" value="1"/>
</dbReference>
<evidence type="ECO:0000256" key="4">
    <source>
        <dbReference type="ARBA" id="ARBA00022833"/>
    </source>
</evidence>
<keyword evidence="4" id="KW-0862">Zinc</keyword>
<protein>
    <recommendedName>
        <fullName evidence="9">Transposase-like protein</fullName>
    </recommendedName>
</protein>
<evidence type="ECO:0000256" key="5">
    <source>
        <dbReference type="ARBA" id="ARBA00023242"/>
    </source>
</evidence>
<gene>
    <name evidence="7" type="ORF">PCL_09585</name>
</gene>
<accession>A0A2U3DQK2</accession>
<evidence type="ECO:0000313" key="8">
    <source>
        <dbReference type="Proteomes" id="UP000245956"/>
    </source>
</evidence>
<keyword evidence="3" id="KW-0863">Zinc-finger</keyword>
<sequence length="553" mass="62800">MLGLTPPFPSVEDVPSSPANLADRGSESRTPFTASSPGTPSPRTGSSRSTSAHDWESFPWSKFPDLTISERKGRPKSWIWQHGYDLQEIKDETRHRWVCRECVKKKDPKITAHLASATFNIESHLGNQHNIYGGKLQPRLGKRTIDQMFSLAGTETPDVDFQFRNRLKKQFDKAVFQRKLVRWIVETNQSFRVSENDTFRDLLDYLNPIISATNAHISHDAIRRRVADEYHFFRLHIVRALRQSPSAVHIAFDGWTSRNRHPLFGVVAFFLDQSFRPRKIVLGLPNLTDRHTGENIADSVRDILEAFELGKEKIGYFTLDNASNNDKAMDHLAQHFQWTNATSTRIRCFGHVIHLVARAMLLGKDDADGVIEDDLDTDALEMWAKRGPIGKLHSLVVWINRSNRVTEMLRDVQRQDTDKKWPGSLDVVVDINTRWLSQYYMVGHFPGESEFVAAADPADPQLGFLTSHLQFRTDEAMVRECSLTRASSTMAGNPAEDTMSETLRLLLGDIVDINVFRQLLELDEPDQGAFSQAIIVEYICQADEALASMSQAL</sequence>
<proteinExistence type="predicted"/>
<evidence type="ECO:0000313" key="7">
    <source>
        <dbReference type="EMBL" id="PWI64536.1"/>
    </source>
</evidence>
<dbReference type="InterPro" id="IPR052035">
    <property type="entry name" value="ZnF_BED_domain_contain"/>
</dbReference>
<keyword evidence="2" id="KW-0479">Metal-binding</keyword>
<evidence type="ECO:0008006" key="9">
    <source>
        <dbReference type="Google" id="ProtNLM"/>
    </source>
</evidence>
<dbReference type="GO" id="GO:0000160">
    <property type="term" value="P:phosphorelay signal transduction system"/>
    <property type="evidence" value="ECO:0007669"/>
    <property type="project" value="InterPro"/>
</dbReference>
<dbReference type="EMBL" id="LCWV01000056">
    <property type="protein sequence ID" value="PWI64536.1"/>
    <property type="molecule type" value="Genomic_DNA"/>
</dbReference>
<comment type="caution">
    <text evidence="7">The sequence shown here is derived from an EMBL/GenBank/DDBJ whole genome shotgun (WGS) entry which is preliminary data.</text>
</comment>
<dbReference type="PANTHER" id="PTHR46481:SF10">
    <property type="entry name" value="ZINC FINGER BED DOMAIN-CONTAINING PROTEIN 39"/>
    <property type="match status" value="1"/>
</dbReference>
<dbReference type="InterPro" id="IPR012337">
    <property type="entry name" value="RNaseH-like_sf"/>
</dbReference>
<dbReference type="Gene3D" id="1.20.120.160">
    <property type="entry name" value="HPT domain"/>
    <property type="match status" value="1"/>
</dbReference>
<name>A0A2U3DQK2_PURLI</name>
<evidence type="ECO:0000256" key="3">
    <source>
        <dbReference type="ARBA" id="ARBA00022771"/>
    </source>
</evidence>
<feature type="region of interest" description="Disordered" evidence="6">
    <location>
        <begin position="1"/>
        <end position="54"/>
    </location>
</feature>
<comment type="subcellular location">
    <subcellularLocation>
        <location evidence="1">Nucleus</location>
    </subcellularLocation>
</comment>
<dbReference type="GO" id="GO:0008270">
    <property type="term" value="F:zinc ion binding"/>
    <property type="evidence" value="ECO:0007669"/>
    <property type="project" value="UniProtKB-KW"/>
</dbReference>
<keyword evidence="5" id="KW-0539">Nucleus</keyword>
<dbReference type="InterPro" id="IPR036641">
    <property type="entry name" value="HPT_dom_sf"/>
</dbReference>
<feature type="compositionally biased region" description="Low complexity" evidence="6">
    <location>
        <begin position="35"/>
        <end position="50"/>
    </location>
</feature>
<dbReference type="GO" id="GO:0005634">
    <property type="term" value="C:nucleus"/>
    <property type="evidence" value="ECO:0007669"/>
    <property type="project" value="UniProtKB-SubCell"/>
</dbReference>